<accession>A0AAD7GUE0</accession>
<dbReference type="EMBL" id="JARKIE010000008">
    <property type="protein sequence ID" value="KAJ7705471.1"/>
    <property type="molecule type" value="Genomic_DNA"/>
</dbReference>
<keyword evidence="2" id="KW-1185">Reference proteome</keyword>
<reference evidence="1" key="1">
    <citation type="submission" date="2023-03" db="EMBL/GenBank/DDBJ databases">
        <title>Massive genome expansion in bonnet fungi (Mycena s.s.) driven by repeated elements and novel gene families across ecological guilds.</title>
        <authorList>
            <consortium name="Lawrence Berkeley National Laboratory"/>
            <person name="Harder C.B."/>
            <person name="Miyauchi S."/>
            <person name="Viragh M."/>
            <person name="Kuo A."/>
            <person name="Thoen E."/>
            <person name="Andreopoulos B."/>
            <person name="Lu D."/>
            <person name="Skrede I."/>
            <person name="Drula E."/>
            <person name="Henrissat B."/>
            <person name="Morin E."/>
            <person name="Kohler A."/>
            <person name="Barry K."/>
            <person name="LaButti K."/>
            <person name="Morin E."/>
            <person name="Salamov A."/>
            <person name="Lipzen A."/>
            <person name="Mereny Z."/>
            <person name="Hegedus B."/>
            <person name="Baldrian P."/>
            <person name="Stursova M."/>
            <person name="Weitz H."/>
            <person name="Taylor A."/>
            <person name="Grigoriev I.V."/>
            <person name="Nagy L.G."/>
            <person name="Martin F."/>
            <person name="Kauserud H."/>
        </authorList>
    </citation>
    <scope>NUCLEOTIDE SEQUENCE</scope>
    <source>
        <strain evidence="1">CBHHK067</strain>
    </source>
</reference>
<name>A0AAD7GUE0_MYCRO</name>
<evidence type="ECO:0000313" key="2">
    <source>
        <dbReference type="Proteomes" id="UP001221757"/>
    </source>
</evidence>
<dbReference type="Proteomes" id="UP001221757">
    <property type="component" value="Unassembled WGS sequence"/>
</dbReference>
<protein>
    <submittedName>
        <fullName evidence="1">Uncharacterized protein</fullName>
    </submittedName>
</protein>
<gene>
    <name evidence="1" type="ORF">B0H17DRAFT_1326261</name>
</gene>
<dbReference type="AlphaFoldDB" id="A0AAD7GUE0"/>
<comment type="caution">
    <text evidence="1">The sequence shown here is derived from an EMBL/GenBank/DDBJ whole genome shotgun (WGS) entry which is preliminary data.</text>
</comment>
<sequence length="218" mass="24583">MLNAVRRAMQTKPTGFFHNSVRHVAITTLWSQEDSYALLRLCTGLVSFSTLGYYLQPAILPILQSMTQARKWSGHLNQLFGTPAAIDLNHPFLRAITYLDIFDVIDRDAMEVYLSLASMPALTHLCLNGHGWKGLSRRVLDECTNLQVLVNIWEETDIHPARAIAANPPVSDKRFVVCLYYGDYLKDWEVGARGGTDFCAKADDFVERKCRGEIEAMS</sequence>
<organism evidence="1 2">
    <name type="scientific">Mycena rosella</name>
    <name type="common">Pink bonnet</name>
    <name type="synonym">Agaricus rosellus</name>
    <dbReference type="NCBI Taxonomy" id="1033263"/>
    <lineage>
        <taxon>Eukaryota</taxon>
        <taxon>Fungi</taxon>
        <taxon>Dikarya</taxon>
        <taxon>Basidiomycota</taxon>
        <taxon>Agaricomycotina</taxon>
        <taxon>Agaricomycetes</taxon>
        <taxon>Agaricomycetidae</taxon>
        <taxon>Agaricales</taxon>
        <taxon>Marasmiineae</taxon>
        <taxon>Mycenaceae</taxon>
        <taxon>Mycena</taxon>
    </lineage>
</organism>
<evidence type="ECO:0000313" key="1">
    <source>
        <dbReference type="EMBL" id="KAJ7705471.1"/>
    </source>
</evidence>
<proteinExistence type="predicted"/>